<feature type="region of interest" description="Disordered" evidence="5">
    <location>
        <begin position="257"/>
        <end position="286"/>
    </location>
</feature>
<dbReference type="Pfam" id="PF12185">
    <property type="entry name" value="IR1-M"/>
    <property type="match status" value="1"/>
</dbReference>
<feature type="region of interest" description="Disordered" evidence="5">
    <location>
        <begin position="1429"/>
        <end position="1456"/>
    </location>
</feature>
<dbReference type="InterPro" id="IPR000156">
    <property type="entry name" value="Ran_bind_dom"/>
</dbReference>
<dbReference type="InterPro" id="IPR045255">
    <property type="entry name" value="RanBP1-like"/>
</dbReference>
<dbReference type="SUPFAM" id="SSF50729">
    <property type="entry name" value="PH domain-like"/>
    <property type="match status" value="5"/>
</dbReference>
<proteinExistence type="predicted"/>
<evidence type="ECO:0000256" key="3">
    <source>
        <dbReference type="ARBA" id="ARBA00022833"/>
    </source>
</evidence>
<dbReference type="PROSITE" id="PS50199">
    <property type="entry name" value="ZF_RANBP2_2"/>
    <property type="match status" value="2"/>
</dbReference>
<accession>A0ABQ8LP22</accession>
<comment type="caution">
    <text evidence="9">The sequence shown here is derived from an EMBL/GenBank/DDBJ whole genome shotgun (WGS) entry which is preliminary data.</text>
</comment>
<dbReference type="CDD" id="cd01926">
    <property type="entry name" value="cyclophilin_ABH_like"/>
    <property type="match status" value="1"/>
</dbReference>
<dbReference type="Pfam" id="PF00160">
    <property type="entry name" value="Pro_isomerase"/>
    <property type="match status" value="1"/>
</dbReference>
<dbReference type="InterPro" id="IPR029000">
    <property type="entry name" value="Cyclophilin-like_dom_sf"/>
</dbReference>
<evidence type="ECO:0000256" key="1">
    <source>
        <dbReference type="ARBA" id="ARBA00022723"/>
    </source>
</evidence>
<organism evidence="9 10">
    <name type="scientific">Labeo rohita</name>
    <name type="common">Indian major carp</name>
    <name type="synonym">Cyprinus rohita</name>
    <dbReference type="NCBI Taxonomy" id="84645"/>
    <lineage>
        <taxon>Eukaryota</taxon>
        <taxon>Metazoa</taxon>
        <taxon>Chordata</taxon>
        <taxon>Craniata</taxon>
        <taxon>Vertebrata</taxon>
        <taxon>Euteleostomi</taxon>
        <taxon>Actinopterygii</taxon>
        <taxon>Neopterygii</taxon>
        <taxon>Teleostei</taxon>
        <taxon>Ostariophysi</taxon>
        <taxon>Cypriniformes</taxon>
        <taxon>Cyprinidae</taxon>
        <taxon>Labeoninae</taxon>
        <taxon>Labeonini</taxon>
        <taxon>Labeo</taxon>
    </lineage>
</organism>
<feature type="domain" description="RanBP2-type" evidence="8">
    <location>
        <begin position="90"/>
        <end position="119"/>
    </location>
</feature>
<dbReference type="CDD" id="cd13177">
    <property type="entry name" value="RanBD2_RanBP2-like"/>
    <property type="match status" value="1"/>
</dbReference>
<feature type="domain" description="RanBP2-type" evidence="8">
    <location>
        <begin position="137"/>
        <end position="166"/>
    </location>
</feature>
<feature type="domain" description="RanBD1" evidence="7">
    <location>
        <begin position="1460"/>
        <end position="1632"/>
    </location>
</feature>
<evidence type="ECO:0000259" key="6">
    <source>
        <dbReference type="PROSITE" id="PS50072"/>
    </source>
</evidence>
<keyword evidence="10" id="KW-1185">Reference proteome</keyword>
<keyword evidence="3" id="KW-0862">Zinc</keyword>
<keyword evidence="2 4" id="KW-0863">Zinc-finger</keyword>
<dbReference type="PROSITE" id="PS50196">
    <property type="entry name" value="RANBD1"/>
    <property type="match status" value="5"/>
</dbReference>
<feature type="region of interest" description="Disordered" evidence="5">
    <location>
        <begin position="214"/>
        <end position="244"/>
    </location>
</feature>
<dbReference type="PANTHER" id="PTHR23138:SF87">
    <property type="entry name" value="E3 SUMO-PROTEIN LIGASE RANBP2"/>
    <property type="match status" value="1"/>
</dbReference>
<dbReference type="PANTHER" id="PTHR23138">
    <property type="entry name" value="RAN BINDING PROTEIN"/>
    <property type="match status" value="1"/>
</dbReference>
<keyword evidence="9" id="KW-0436">Ligase</keyword>
<protein>
    <submittedName>
        <fullName evidence="9">E3 SUMO-protein ligase RanBP2</fullName>
    </submittedName>
</protein>
<name>A0ABQ8LP22_LABRO</name>
<dbReference type="InterPro" id="IPR020892">
    <property type="entry name" value="Cyclophilin-type_PPIase_CS"/>
</dbReference>
<dbReference type="PROSITE" id="PS01358">
    <property type="entry name" value="ZF_RANBP2_1"/>
    <property type="match status" value="2"/>
</dbReference>
<sequence length="1811" mass="201731">MLKNRPFVSVATTGPSVFYNRSSADYSHPLHIAANVTLTKGPVYGMNRLPPQQHTYAYQQSSHTPPLQPHCANKPAVPFGTGFGAQFAKKEGQWECNYCLVRNDASATECVCCKTPCNTDKSNAASQGGLAAMFGKKDGQWDCDTCLIRNICSSSHCVSCQTPNPNMKNKVSAAPSGSSFTFSFASSSSQSAAKAKFNPSAAFQLGASKDKASSEGIKFESSTSEAEKSSSSSTEAKPSDRQSASDLKNIAELHKEKVKEAAPSSSDQSVDADSHDNNPLVTGKPSTFSFADLAESQGSFQFGQKDPTSKGFAGAGEKFFTGFHSSPKADTSGDQDDEMYITEENDNIQFEPIVQMPEKIDLVTGEEDEKVLYSQRVKLFRFHTETSQWKERGVGNLKLLKNNQNGRLRILMRREQVLKVCANHWITTTMSLKSLTGSDRAWMWLANDFSDGDAKIEQLAAKFKTPELAEEFKLKFEECQRLLLDIPLQTPHKLVNIGRMAQLIQKAEEMKSDLKDLKAFLTYQNKGDESSNAGHSTSAVVVGLDSDSTVPTLEWDNYDLREEAHKDYANSSVHDTPSQPDPIFCFGESTTGFSFSFQPMLSPSKSPSKLNQSQAFVGTDNQREALQEEKLDGPYFVPVVPLPDLVEVSTGEENEQVLFSHRAKLYRYDKDLSQWKERGIGNLKILQHYETKRVRLVMRRDQVLKLCANHWIAADMKLEPMNEAEKAWIWSAFDFAEGQGKVEQLAIRFKLQETANAFKEVFEEAKTAQEKDTLLTPFSARVPCSTQDMLCGKSGAKLGIQSTVVSPPKFAFGSDSEAHKDYANSSVHDTPSQPDPIFCFGESTTGFSFSFQPMLSPSKSPSKLNQSQAFVGTDNQREALQEEKLDGPYFVPVVPLPDLVEVSTGEENEQVLFSHRAKLYRYDKDLSQWKERGIGNLKILQHYETKRVRLVMRRDQVLKLCANHWIAADMKLEPMNEAEKAWIWSAFDFAEGQGKVEQLAIRFKLQETANAFKEVFEEAKTAQEKDTLLTPFSARVPCSTQDMLCGKSGAKLGIQSTVVSPPKFAFGSDSEAHKDYANSSVHDTPSQPDPIFCFGESTTGFSFSFQPMLSPSKSPSKLNQSQAFVGTDNQREALQEEKLDGPYFVPVVPLPDLVEVSTGEENEQVLFSHRAKLYRYDKDLSQWKERGIGNLKILQHYETKRVRLVMRRDQVLKLCANHWIAADMKLEPMNEAEKAWIWSAFDFAEGQGKVEQLAIRFKLQETANAFKEVFEEAKTAQEKDTLLTPFSARVPCSTQDMLCGKSGAKLGIQSTVVSPPKFAFGSDSKSTQNVCDDNDDDVEIVFELKPLREQTELAAKLMLPPTFFCYKNRPGYVSDDDNDDEDFESAVRSLRGKLYADGADGASDHGLSFGFVSVDDNFTWSGAGATVFRSAGTQNKGEKTHSDAEEEGSDDETPHNEKIRFEPIVSLPKVSVCCDAVSCALPVSVELKVRSGEEDEEIQFKERAKLYHWDRELNQWKERGVGHIKILFHPVKKNYRVLMRREQVLKVCANHTISQSIELKSMNTSANALVWTATDYSGTGLAPHLIHITLLPVSSHLYGDGKVEQLAAKFKTPELAKYFTQVFTDCQSRMSQANAVHLSVPETLSQESNPVVFFDITVDDEDVGRVVMELFAHIVPKTAENFRALCTGEMGFGYRQSIFHRIIPDFMCQGGDITNQNGTGGKSIYGAKFEDESFEVRHTGPGLLSMANRGRDTNSSQFFITLKKAEHLDFKHVAFGFVKEGMDVVRKIGELGTEEGKPTKTITISECGQIL</sequence>
<feature type="domain" description="RanBD1" evidence="7">
    <location>
        <begin position="1143"/>
        <end position="1279"/>
    </location>
</feature>
<dbReference type="EMBL" id="JACTAM010000020">
    <property type="protein sequence ID" value="KAI2652418.1"/>
    <property type="molecule type" value="Genomic_DNA"/>
</dbReference>
<evidence type="ECO:0000256" key="2">
    <source>
        <dbReference type="ARBA" id="ARBA00022771"/>
    </source>
</evidence>
<evidence type="ECO:0000259" key="7">
    <source>
        <dbReference type="PROSITE" id="PS50196"/>
    </source>
</evidence>
<dbReference type="SMART" id="SM00547">
    <property type="entry name" value="ZnF_RBZ"/>
    <property type="match status" value="2"/>
</dbReference>
<evidence type="ECO:0000256" key="5">
    <source>
        <dbReference type="SAM" id="MobiDB-lite"/>
    </source>
</evidence>
<keyword evidence="1" id="KW-0479">Metal-binding</keyword>
<feature type="compositionally biased region" description="Polar residues" evidence="5">
    <location>
        <begin position="263"/>
        <end position="286"/>
    </location>
</feature>
<dbReference type="Pfam" id="PF00638">
    <property type="entry name" value="Ran_BP1"/>
    <property type="match status" value="5"/>
</dbReference>
<dbReference type="SMART" id="SM00160">
    <property type="entry name" value="RanBD"/>
    <property type="match status" value="5"/>
</dbReference>
<dbReference type="Proteomes" id="UP000830375">
    <property type="component" value="Unassembled WGS sequence"/>
</dbReference>
<dbReference type="SUPFAM" id="SSF90209">
    <property type="entry name" value="Ran binding protein zinc finger-like"/>
    <property type="match status" value="2"/>
</dbReference>
<evidence type="ECO:0000259" key="8">
    <source>
        <dbReference type="PROSITE" id="PS50199"/>
    </source>
</evidence>
<dbReference type="PROSITE" id="PS00170">
    <property type="entry name" value="CSA_PPIASE_1"/>
    <property type="match status" value="1"/>
</dbReference>
<dbReference type="Gene3D" id="4.10.1060.10">
    <property type="entry name" value="Zinc finger, RanBP2-type"/>
    <property type="match status" value="2"/>
</dbReference>
<dbReference type="InterPro" id="IPR036443">
    <property type="entry name" value="Znf_RanBP2_sf"/>
</dbReference>
<evidence type="ECO:0000313" key="10">
    <source>
        <dbReference type="Proteomes" id="UP000830375"/>
    </source>
</evidence>
<evidence type="ECO:0000313" key="9">
    <source>
        <dbReference type="EMBL" id="KAI2652418.1"/>
    </source>
</evidence>
<feature type="compositionally biased region" description="Low complexity" evidence="5">
    <location>
        <begin position="220"/>
        <end position="236"/>
    </location>
</feature>
<gene>
    <name evidence="9" type="ORF">H4Q32_029179</name>
</gene>
<dbReference type="InterPro" id="IPR011993">
    <property type="entry name" value="PH-like_dom_sf"/>
</dbReference>
<feature type="domain" description="RanBD1" evidence="7">
    <location>
        <begin position="349"/>
        <end position="485"/>
    </location>
</feature>
<evidence type="ECO:0000256" key="4">
    <source>
        <dbReference type="PROSITE-ProRule" id="PRU00322"/>
    </source>
</evidence>
<dbReference type="Pfam" id="PF00641">
    <property type="entry name" value="Zn_ribbon_RanBP"/>
    <property type="match status" value="2"/>
</dbReference>
<feature type="domain" description="PPIase cyclophilin-type" evidence="6">
    <location>
        <begin position="1653"/>
        <end position="1809"/>
    </location>
</feature>
<feature type="domain" description="RanBD1" evidence="7">
    <location>
        <begin position="889"/>
        <end position="1025"/>
    </location>
</feature>
<dbReference type="InterPro" id="IPR001876">
    <property type="entry name" value="Znf_RanBP2"/>
</dbReference>
<dbReference type="InterPro" id="IPR002130">
    <property type="entry name" value="Cyclophilin-type_PPIase_dom"/>
</dbReference>
<dbReference type="Gene3D" id="2.40.100.10">
    <property type="entry name" value="Cyclophilin-like"/>
    <property type="match status" value="1"/>
</dbReference>
<dbReference type="SUPFAM" id="SSF50891">
    <property type="entry name" value="Cyclophilin-like"/>
    <property type="match status" value="1"/>
</dbReference>
<dbReference type="PRINTS" id="PR00153">
    <property type="entry name" value="CSAPPISMRASE"/>
</dbReference>
<dbReference type="GO" id="GO:0016874">
    <property type="term" value="F:ligase activity"/>
    <property type="evidence" value="ECO:0007669"/>
    <property type="project" value="UniProtKB-KW"/>
</dbReference>
<dbReference type="PROSITE" id="PS50072">
    <property type="entry name" value="CSA_PPIASE_2"/>
    <property type="match status" value="1"/>
</dbReference>
<feature type="domain" description="RanBD1" evidence="7">
    <location>
        <begin position="635"/>
        <end position="771"/>
    </location>
</feature>
<reference evidence="9 10" key="1">
    <citation type="submission" date="2022-01" db="EMBL/GenBank/DDBJ databases">
        <title>A high-quality chromosome-level genome assembly of rohu carp, Labeo rohita.</title>
        <authorList>
            <person name="Arick M.A. II"/>
            <person name="Hsu C.-Y."/>
            <person name="Magbanua Z."/>
            <person name="Pechanova O."/>
            <person name="Grover C."/>
            <person name="Miller E."/>
            <person name="Thrash A."/>
            <person name="Ezzel L."/>
            <person name="Alam S."/>
            <person name="Benzie J."/>
            <person name="Hamilton M."/>
            <person name="Karsi A."/>
            <person name="Lawrence M.L."/>
            <person name="Peterson D.G."/>
        </authorList>
    </citation>
    <scope>NUCLEOTIDE SEQUENCE [LARGE SCALE GENOMIC DNA]</scope>
    <source>
        <strain evidence="10">BAU-BD-2019</strain>
        <tissue evidence="9">Blood</tissue>
    </source>
</reference>
<dbReference type="Gene3D" id="2.30.29.30">
    <property type="entry name" value="Pleckstrin-homology domain (PH domain)/Phosphotyrosine-binding domain (PTB)"/>
    <property type="match status" value="5"/>
</dbReference>
<dbReference type="InterPro" id="IPR022011">
    <property type="entry name" value="IR1-M"/>
</dbReference>